<dbReference type="Proteomes" id="UP001637994">
    <property type="component" value="Unassembled WGS sequence"/>
</dbReference>
<gene>
    <name evidence="1" type="ORF">ACCQ42_00400</name>
</gene>
<evidence type="ECO:0000313" key="1">
    <source>
        <dbReference type="EMBL" id="MFO3666245.1"/>
    </source>
</evidence>
<proteinExistence type="predicted"/>
<comment type="caution">
    <text evidence="1">The sequence shown here is derived from an EMBL/GenBank/DDBJ whole genome shotgun (WGS) entry which is preliminary data.</text>
</comment>
<keyword evidence="2" id="KW-1185">Reference proteome</keyword>
<accession>A0ABW9MAA0</accession>
<organism evidence="1 2">
    <name type="scientific">Anaerococcus kampingae</name>
    <dbReference type="NCBI Taxonomy" id="3115614"/>
    <lineage>
        <taxon>Bacteria</taxon>
        <taxon>Bacillati</taxon>
        <taxon>Bacillota</taxon>
        <taxon>Tissierellia</taxon>
        <taxon>Tissierellales</taxon>
        <taxon>Peptoniphilaceae</taxon>
        <taxon>Anaerococcus</taxon>
    </lineage>
</organism>
<dbReference type="EMBL" id="JBGMEF010000002">
    <property type="protein sequence ID" value="MFO3666245.1"/>
    <property type="molecule type" value="Genomic_DNA"/>
</dbReference>
<sequence>MKKILILGILLTLTSCGFESKAEFEAKNTPKKSEEIEFPEIKYLPSTNSGSSSLDFEETYGRGKMGDAVAIEDAMGFLKDFGLGDNYLGISVLESSYSPDSFSAVLSFEKNDQLVEKEYGPVISPDGIFSKVSFDVIESDSGPMLLASQVVINEDSTSSAYFLYNKYMSLIDSFKFENSKADPATKVYRLGDLLENRDASTNDLKSLIKNRLEAEDDYLGEILTAYNIKYKKIKASLDGDEISVGNMPSDPKNKILTVKYEDEKGKILNIK</sequence>
<dbReference type="PROSITE" id="PS51257">
    <property type="entry name" value="PROKAR_LIPOPROTEIN"/>
    <property type="match status" value="1"/>
</dbReference>
<name>A0ABW9MAA0_9FIRM</name>
<evidence type="ECO:0008006" key="3">
    <source>
        <dbReference type="Google" id="ProtNLM"/>
    </source>
</evidence>
<protein>
    <recommendedName>
        <fullName evidence="3">Lipoprotein</fullName>
    </recommendedName>
</protein>
<dbReference type="RefSeq" id="WP_265238301.1">
    <property type="nucleotide sequence ID" value="NZ_JBGMEF010000002.1"/>
</dbReference>
<reference evidence="1 2" key="1">
    <citation type="journal article" date="2025" name="Anaerobe">
        <title>Description of Anaerococcus kampingiae sp. nov., Anaerococcus groningensis sp. nov., Anaerococcus martiniensis sp. nov., and Anaerococcus cruorum sp. nov., isolated from human clinical specimens.</title>
        <authorList>
            <person name="Boiten K.E."/>
            <person name="Meijer J."/>
            <person name="van Wezel E.M."/>
            <person name="Veloo A.C.M."/>
        </authorList>
    </citation>
    <scope>NUCLEOTIDE SEQUENCE [LARGE SCALE GENOMIC DNA]</scope>
    <source>
        <strain evidence="1 2">ENR0874</strain>
    </source>
</reference>
<evidence type="ECO:0000313" key="2">
    <source>
        <dbReference type="Proteomes" id="UP001637994"/>
    </source>
</evidence>